<reference evidence="1 2" key="1">
    <citation type="submission" date="2023-07" db="EMBL/GenBank/DDBJ databases">
        <title>Sequencing the genomes of 1000 actinobacteria strains.</title>
        <authorList>
            <person name="Klenk H.-P."/>
        </authorList>
    </citation>
    <scope>NUCLEOTIDE SEQUENCE [LARGE SCALE GENOMIC DNA]</scope>
    <source>
        <strain evidence="1 2">DSM 46740</strain>
    </source>
</reference>
<evidence type="ECO:0000313" key="1">
    <source>
        <dbReference type="EMBL" id="MDP9850386.1"/>
    </source>
</evidence>
<protein>
    <recommendedName>
        <fullName evidence="3">Urease accessory protein</fullName>
    </recommendedName>
</protein>
<evidence type="ECO:0000313" key="2">
    <source>
        <dbReference type="Proteomes" id="UP001225356"/>
    </source>
</evidence>
<dbReference type="RefSeq" id="WP_307569372.1">
    <property type="nucleotide sequence ID" value="NZ_JAUSQU010000003.1"/>
</dbReference>
<accession>A0ABT9QVF1</accession>
<proteinExistence type="predicted"/>
<evidence type="ECO:0008006" key="3">
    <source>
        <dbReference type="Google" id="ProtNLM"/>
    </source>
</evidence>
<gene>
    <name evidence="1" type="ORF">J2853_009682</name>
</gene>
<keyword evidence="2" id="KW-1185">Reference proteome</keyword>
<sequence length="239" mass="25863">MGSAWTLKISDRVKIVSLEGNLPKVRAATWLLGRSGSVVWLPTRGSLVQVAVDADTDPGGRQASQWALHVSGLAVVLSARTQVGQQRPRVGDEVTVQTVFFSKTSIHPYARFLIGQRGHIVWAQNGSDVVLVQLETEIKTPGGYQSRWGLHVDDLQITRLIVDTRPEDVYGYGVGTTGTGSDLERHAITASPHSRVRAVCGAWVTPVMVGDWCPDWSALLSRACAICVQKTSGEPDPAE</sequence>
<name>A0ABT9QVF1_9ACTN</name>
<organism evidence="1 2">
    <name type="scientific">Streptosporangium lutulentum</name>
    <dbReference type="NCBI Taxonomy" id="1461250"/>
    <lineage>
        <taxon>Bacteria</taxon>
        <taxon>Bacillati</taxon>
        <taxon>Actinomycetota</taxon>
        <taxon>Actinomycetes</taxon>
        <taxon>Streptosporangiales</taxon>
        <taxon>Streptosporangiaceae</taxon>
        <taxon>Streptosporangium</taxon>
    </lineage>
</organism>
<dbReference type="Proteomes" id="UP001225356">
    <property type="component" value="Unassembled WGS sequence"/>
</dbReference>
<dbReference type="EMBL" id="JAUSQU010000003">
    <property type="protein sequence ID" value="MDP9850386.1"/>
    <property type="molecule type" value="Genomic_DNA"/>
</dbReference>
<comment type="caution">
    <text evidence="1">The sequence shown here is derived from an EMBL/GenBank/DDBJ whole genome shotgun (WGS) entry which is preliminary data.</text>
</comment>